<proteinExistence type="predicted"/>
<accession>W6P688</accession>
<reference evidence="1 2" key="1">
    <citation type="submission" date="2013-12" db="EMBL/GenBank/DDBJ databases">
        <title>Improved hybrid genome assemblies of Bacteroides xylanisolvens SD CC 1b and Bacteroides xylanisolvens SD CC 2a using Illumina and 454 Sequencing.</title>
        <authorList>
            <person name="Ramaraj T."/>
            <person name="Sundararajan A."/>
            <person name="Mudge J."/>
            <person name="Schilkey F.D."/>
            <person name="Delvecchio V."/>
            <person name="Donlon M."/>
            <person name="Ziemer C."/>
        </authorList>
    </citation>
    <scope>NUCLEOTIDE SEQUENCE [LARGE SCALE GENOMIC DNA]</scope>
</reference>
<protein>
    <submittedName>
        <fullName evidence="1">Uncharacterized protein</fullName>
    </submittedName>
</protein>
<dbReference type="AlphaFoldDB" id="W6P688"/>
<dbReference type="Proteomes" id="UP000019380">
    <property type="component" value="Unassembled WGS sequence"/>
</dbReference>
<comment type="caution">
    <text evidence="1">The sequence shown here is derived from an EMBL/GenBank/DDBJ whole genome shotgun (WGS) entry which is preliminary data.</text>
</comment>
<name>W6P688_9BACE</name>
<evidence type="ECO:0000313" key="1">
    <source>
        <dbReference type="EMBL" id="CDM05139.1"/>
    </source>
</evidence>
<dbReference type="EMBL" id="CBXG010000031">
    <property type="protein sequence ID" value="CDM05139.1"/>
    <property type="molecule type" value="Genomic_DNA"/>
</dbReference>
<gene>
    <name evidence="1" type="ORF">BN890_27280</name>
</gene>
<organism evidence="1 2">
    <name type="scientific">Bacteroides xylanisolvens SD CC 1b</name>
    <dbReference type="NCBI Taxonomy" id="702447"/>
    <lineage>
        <taxon>Bacteria</taxon>
        <taxon>Pseudomonadati</taxon>
        <taxon>Bacteroidota</taxon>
        <taxon>Bacteroidia</taxon>
        <taxon>Bacteroidales</taxon>
        <taxon>Bacteroidaceae</taxon>
        <taxon>Bacteroides</taxon>
    </lineage>
</organism>
<sequence>MSVWIGGGATFRRHADVMLLAPCSSGFSDGVQLLRRKSGRAIMFN</sequence>
<evidence type="ECO:0000313" key="2">
    <source>
        <dbReference type="Proteomes" id="UP000019380"/>
    </source>
</evidence>